<evidence type="ECO:0000256" key="4">
    <source>
        <dbReference type="ARBA" id="ARBA00022679"/>
    </source>
</evidence>
<dbReference type="GO" id="GO:0009103">
    <property type="term" value="P:lipopolysaccharide biosynthetic process"/>
    <property type="evidence" value="ECO:0007669"/>
    <property type="project" value="UniProtKB-ARBA"/>
</dbReference>
<keyword evidence="3" id="KW-0328">Glycosyltransferase</keyword>
<evidence type="ECO:0000256" key="7">
    <source>
        <dbReference type="ARBA" id="ARBA00023136"/>
    </source>
</evidence>
<dbReference type="GO" id="GO:0016763">
    <property type="term" value="F:pentosyltransferase activity"/>
    <property type="evidence" value="ECO:0007669"/>
    <property type="project" value="TreeGrafter"/>
</dbReference>
<gene>
    <name evidence="9" type="ORF">SAMN04488090_4409</name>
</gene>
<keyword evidence="5" id="KW-0812">Transmembrane</keyword>
<evidence type="ECO:0000313" key="10">
    <source>
        <dbReference type="Proteomes" id="UP000198901"/>
    </source>
</evidence>
<dbReference type="AlphaFoldDB" id="A0A1G9WRC7"/>
<evidence type="ECO:0000259" key="8">
    <source>
        <dbReference type="Pfam" id="PF13231"/>
    </source>
</evidence>
<comment type="subcellular location">
    <subcellularLocation>
        <location evidence="1">Cell membrane</location>
        <topology evidence="1">Multi-pass membrane protein</topology>
    </subcellularLocation>
</comment>
<evidence type="ECO:0000256" key="6">
    <source>
        <dbReference type="ARBA" id="ARBA00022989"/>
    </source>
</evidence>
<dbReference type="RefSeq" id="WP_093207918.1">
    <property type="nucleotide sequence ID" value="NZ_FNGS01000010.1"/>
</dbReference>
<reference evidence="9 10" key="1">
    <citation type="submission" date="2016-10" db="EMBL/GenBank/DDBJ databases">
        <authorList>
            <person name="de Groot N.N."/>
        </authorList>
    </citation>
    <scope>NUCLEOTIDE SEQUENCE [LARGE SCALE GENOMIC DNA]</scope>
    <source>
        <strain evidence="9 10">DSM 21668</strain>
    </source>
</reference>
<feature type="domain" description="Glycosyltransferase RgtA/B/C/D-like" evidence="8">
    <location>
        <begin position="61"/>
        <end position="228"/>
    </location>
</feature>
<evidence type="ECO:0000256" key="2">
    <source>
        <dbReference type="ARBA" id="ARBA00022475"/>
    </source>
</evidence>
<keyword evidence="6" id="KW-1133">Transmembrane helix</keyword>
<dbReference type="InterPro" id="IPR038731">
    <property type="entry name" value="RgtA/B/C-like"/>
</dbReference>
<keyword evidence="4 9" id="KW-0808">Transferase</keyword>
<dbReference type="Pfam" id="PF13231">
    <property type="entry name" value="PMT_2"/>
    <property type="match status" value="1"/>
</dbReference>
<dbReference type="STRING" id="563176.SAMN04488090_4409"/>
<organism evidence="9 10">
    <name type="scientific">Siphonobacter aquaeclarae</name>
    <dbReference type="NCBI Taxonomy" id="563176"/>
    <lineage>
        <taxon>Bacteria</taxon>
        <taxon>Pseudomonadati</taxon>
        <taxon>Bacteroidota</taxon>
        <taxon>Cytophagia</taxon>
        <taxon>Cytophagales</taxon>
        <taxon>Cytophagaceae</taxon>
        <taxon>Siphonobacter</taxon>
    </lineage>
</organism>
<keyword evidence="10" id="KW-1185">Reference proteome</keyword>
<dbReference type="EMBL" id="FNGS01000010">
    <property type="protein sequence ID" value="SDM87174.1"/>
    <property type="molecule type" value="Genomic_DNA"/>
</dbReference>
<proteinExistence type="predicted"/>
<evidence type="ECO:0000256" key="1">
    <source>
        <dbReference type="ARBA" id="ARBA00004651"/>
    </source>
</evidence>
<evidence type="ECO:0000256" key="3">
    <source>
        <dbReference type="ARBA" id="ARBA00022676"/>
    </source>
</evidence>
<evidence type="ECO:0000313" key="9">
    <source>
        <dbReference type="EMBL" id="SDM87174.1"/>
    </source>
</evidence>
<sequence length="552" mass="63994">MNRLTTSVLIALVAGLFFIPFLGGVHLFDWDEINFAEISREMIVLKDYLRVHVDFKPFWEKPPFFFWLQVIAMKIFGVGEFAARFPNAICGIITLILLYLLGERLFNRRFGLIWVATYLGSVLPHLYFRSGIIDPWFNLWIFIGLNGIIFFRWKKDKFGFKLPQNKWFYLLLGGFLLGMGVLTKGPVAFLIVCLVLGVYFLLNGFRLFISPLHFLVYALMTSVVTLCWYGLETWQHGPWFINEFIKYNYRLFSTPDAGHAGFFGYHFVILFFGCFPASTFAIRALSFRSETGETDYQRDYQKWMVILFWVVLILFSIVKSKIVHYSSMCYFPLTYLATLTIYRMWTGKVVFNGWMKAGVIISGGAFVLATIGMPIASHWIGAIQAAIAPDDTFAAANLDAKVHWTGWEALPGVFLIGVIFLGVRFLSHRNYERGIVTLFIGTAFFSTFTLWLFINRIEGYSQEAAIRFFEQRQGEDCYIVTWAYRSYAPYFYARQQPERNPKSYDKDWVVRSPEVDRPAYVIGKNYVEAELDTIPTLQKIGKENGFVFYKRK</sequence>
<dbReference type="PANTHER" id="PTHR33908:SF3">
    <property type="entry name" value="UNDECAPRENYL PHOSPHATE-ALPHA-4-AMINO-4-DEOXY-L-ARABINOSE ARABINOSYL TRANSFERASE"/>
    <property type="match status" value="1"/>
</dbReference>
<keyword evidence="2" id="KW-1003">Cell membrane</keyword>
<protein>
    <submittedName>
        <fullName evidence="9">4-amino-4-deoxy-L-arabinose transferase</fullName>
    </submittedName>
</protein>
<dbReference type="OrthoDB" id="9792789at2"/>
<dbReference type="GO" id="GO:0010041">
    <property type="term" value="P:response to iron(III) ion"/>
    <property type="evidence" value="ECO:0007669"/>
    <property type="project" value="TreeGrafter"/>
</dbReference>
<dbReference type="InterPro" id="IPR050297">
    <property type="entry name" value="LipidA_mod_glycosyltrf_83"/>
</dbReference>
<dbReference type="Proteomes" id="UP000198901">
    <property type="component" value="Unassembled WGS sequence"/>
</dbReference>
<dbReference type="GO" id="GO:0005886">
    <property type="term" value="C:plasma membrane"/>
    <property type="evidence" value="ECO:0007669"/>
    <property type="project" value="UniProtKB-SubCell"/>
</dbReference>
<name>A0A1G9WRC7_9BACT</name>
<keyword evidence="7" id="KW-0472">Membrane</keyword>
<accession>A0A1G9WRC7</accession>
<dbReference type="PANTHER" id="PTHR33908">
    <property type="entry name" value="MANNOSYLTRANSFERASE YKCB-RELATED"/>
    <property type="match status" value="1"/>
</dbReference>
<evidence type="ECO:0000256" key="5">
    <source>
        <dbReference type="ARBA" id="ARBA00022692"/>
    </source>
</evidence>